<keyword evidence="2" id="KW-1185">Reference proteome</keyword>
<reference evidence="1 2" key="2">
    <citation type="submission" date="2012-06" db="EMBL/GenBank/DDBJ databases">
        <authorList>
            <person name="Fiebig A."/>
        </authorList>
    </citation>
    <scope>NUCLEOTIDE SEQUENCE [LARGE SCALE GENOMIC DNA]</scope>
    <source>
        <strain evidence="1 2">DFL-43</strain>
    </source>
</reference>
<accession>A9D1Z9</accession>
<name>A9D1Z9_HOEPD</name>
<dbReference type="Proteomes" id="UP000004291">
    <property type="component" value="Chromosome"/>
</dbReference>
<dbReference type="STRING" id="411684.HPDFL43_16082"/>
<dbReference type="HOGENOM" id="CLU_3062302_0_0_5"/>
<dbReference type="EMBL" id="ABIA03000004">
    <property type="protein sequence ID" value="EDQ34532.1"/>
    <property type="molecule type" value="Genomic_DNA"/>
</dbReference>
<organism evidence="1 2">
    <name type="scientific">Hoeflea phototrophica (strain DSM 17068 / NCIMB 14078 / DFL-43)</name>
    <dbReference type="NCBI Taxonomy" id="411684"/>
    <lineage>
        <taxon>Bacteria</taxon>
        <taxon>Pseudomonadati</taxon>
        <taxon>Pseudomonadota</taxon>
        <taxon>Alphaproteobacteria</taxon>
        <taxon>Hyphomicrobiales</taxon>
        <taxon>Rhizobiaceae</taxon>
        <taxon>Hoeflea</taxon>
    </lineage>
</organism>
<gene>
    <name evidence="1" type="ORF">HPDFL43_16082</name>
</gene>
<comment type="caution">
    <text evidence="1">The sequence shown here is derived from an EMBL/GenBank/DDBJ whole genome shotgun (WGS) entry which is preliminary data.</text>
</comment>
<dbReference type="RefSeq" id="WP_007198971.1">
    <property type="nucleotide sequence ID" value="NZ_CM002917.1"/>
</dbReference>
<dbReference type="AlphaFoldDB" id="A9D1Z9"/>
<reference evidence="1 2" key="1">
    <citation type="submission" date="2007-10" db="EMBL/GenBank/DDBJ databases">
        <authorList>
            <person name="Wagner-Dobler I."/>
            <person name="Ferriera S."/>
            <person name="Johnson J."/>
            <person name="Kravitz S."/>
            <person name="Beeson K."/>
            <person name="Sutton G."/>
            <person name="Rogers Y.-H."/>
            <person name="Friedman R."/>
            <person name="Frazier M."/>
            <person name="Venter J.C."/>
        </authorList>
    </citation>
    <scope>NUCLEOTIDE SEQUENCE [LARGE SCALE GENOMIC DNA]</scope>
    <source>
        <strain evidence="1 2">DFL-43</strain>
    </source>
</reference>
<protein>
    <submittedName>
        <fullName evidence="1">Uncharacterized protein</fullName>
    </submittedName>
</protein>
<proteinExistence type="predicted"/>
<evidence type="ECO:0000313" key="2">
    <source>
        <dbReference type="Proteomes" id="UP000004291"/>
    </source>
</evidence>
<evidence type="ECO:0000313" key="1">
    <source>
        <dbReference type="EMBL" id="EDQ34532.1"/>
    </source>
</evidence>
<sequence length="53" mass="5145">MGTFLLAFGLIGLSLAGLGIGVMFGRPPLKGSCGGLACAKGLSCSGCRKGDGQ</sequence>